<feature type="active site" description="Proton donor/acceptor" evidence="7">
    <location>
        <position position="78"/>
    </location>
</feature>
<dbReference type="InterPro" id="IPR004391">
    <property type="entry name" value="Glu_race"/>
</dbReference>
<dbReference type="InterPro" id="IPR001920">
    <property type="entry name" value="Asp/Glu_race"/>
</dbReference>
<evidence type="ECO:0000256" key="1">
    <source>
        <dbReference type="ARBA" id="ARBA00001602"/>
    </source>
</evidence>
<evidence type="ECO:0000313" key="8">
    <source>
        <dbReference type="EMBL" id="ATA81148.1"/>
    </source>
</evidence>
<feature type="binding site" evidence="7">
    <location>
        <begin position="192"/>
        <end position="193"/>
    </location>
    <ligand>
        <name>substrate</name>
    </ligand>
</feature>
<protein>
    <recommendedName>
        <fullName evidence="2 7">Glutamate racemase</fullName>
        <ecNumber evidence="2 7">5.1.1.3</ecNumber>
    </recommendedName>
</protein>
<feature type="active site" description="Proton donor/acceptor" evidence="7">
    <location>
        <position position="191"/>
    </location>
</feature>
<dbReference type="PANTHER" id="PTHR21198">
    <property type="entry name" value="GLUTAMATE RACEMASE"/>
    <property type="match status" value="1"/>
</dbReference>
<proteinExistence type="inferred from homology"/>
<dbReference type="SUPFAM" id="SSF53681">
    <property type="entry name" value="Aspartate/glutamate racemase"/>
    <property type="match status" value="2"/>
</dbReference>
<keyword evidence="3 7" id="KW-0133">Cell shape</keyword>
<dbReference type="GO" id="GO:0008360">
    <property type="term" value="P:regulation of cell shape"/>
    <property type="evidence" value="ECO:0007669"/>
    <property type="project" value="UniProtKB-KW"/>
</dbReference>
<dbReference type="EC" id="5.1.1.3" evidence="2 7"/>
<gene>
    <name evidence="7 8" type="primary">murI</name>
    <name evidence="8" type="ORF">CGC53_01670</name>
</gene>
<keyword evidence="5 7" id="KW-0413">Isomerase</keyword>
<dbReference type="RefSeq" id="WP_095913065.1">
    <property type="nucleotide sequence ID" value="NZ_CAUUPF010000029.1"/>
</dbReference>
<comment type="similarity">
    <text evidence="7">Belongs to the aspartate/glutamate racemases family.</text>
</comment>
<dbReference type="Pfam" id="PF01177">
    <property type="entry name" value="Asp_Glu_race"/>
    <property type="match status" value="1"/>
</dbReference>
<evidence type="ECO:0000256" key="2">
    <source>
        <dbReference type="ARBA" id="ARBA00013090"/>
    </source>
</evidence>
<dbReference type="GO" id="GO:0071555">
    <property type="term" value="P:cell wall organization"/>
    <property type="evidence" value="ECO:0007669"/>
    <property type="project" value="UniProtKB-KW"/>
</dbReference>
<dbReference type="FunFam" id="3.40.50.1860:FF:000001">
    <property type="entry name" value="Glutamate racemase"/>
    <property type="match status" value="1"/>
</dbReference>
<organism evidence="8 9">
    <name type="scientific">Capnocytophaga leadbetteri</name>
    <dbReference type="NCBI Taxonomy" id="327575"/>
    <lineage>
        <taxon>Bacteria</taxon>
        <taxon>Pseudomonadati</taxon>
        <taxon>Bacteroidota</taxon>
        <taxon>Flavobacteriia</taxon>
        <taxon>Flavobacteriales</taxon>
        <taxon>Flavobacteriaceae</taxon>
        <taxon>Capnocytophaga</taxon>
    </lineage>
</organism>
<comment type="function">
    <text evidence="7">Provides the (R)-glutamate required for cell wall biosynthesis.</text>
</comment>
<dbReference type="Proteomes" id="UP000217276">
    <property type="component" value="Chromosome"/>
</dbReference>
<dbReference type="AlphaFoldDB" id="A0A250FAS0"/>
<accession>A0A250FAS0</accession>
<keyword evidence="4 7" id="KW-0573">Peptidoglycan synthesis</keyword>
<name>A0A250FAS0_9FLAO</name>
<dbReference type="PANTHER" id="PTHR21198:SF2">
    <property type="entry name" value="GLUTAMATE RACEMASE"/>
    <property type="match status" value="1"/>
</dbReference>
<evidence type="ECO:0000313" key="9">
    <source>
        <dbReference type="Proteomes" id="UP000217276"/>
    </source>
</evidence>
<comment type="pathway">
    <text evidence="7">Cell wall biogenesis; peptidoglycan biosynthesis.</text>
</comment>
<evidence type="ECO:0000256" key="4">
    <source>
        <dbReference type="ARBA" id="ARBA00022984"/>
    </source>
</evidence>
<dbReference type="KEGG" id="clk:CGC53_01670"/>
<reference evidence="9" key="1">
    <citation type="submission" date="2017-06" db="EMBL/GenBank/DDBJ databases">
        <title>Capnocytophaga spp. assemblies.</title>
        <authorList>
            <person name="Gulvik C.A."/>
        </authorList>
    </citation>
    <scope>NUCLEOTIDE SEQUENCE [LARGE SCALE GENOMIC DNA]</scope>
    <source>
        <strain evidence="9">H6253</strain>
    </source>
</reference>
<dbReference type="EMBL" id="CP022384">
    <property type="protein sequence ID" value="ATA81148.1"/>
    <property type="molecule type" value="Genomic_DNA"/>
</dbReference>
<dbReference type="InterPro" id="IPR015942">
    <property type="entry name" value="Asp/Glu/hydantoin_racemase"/>
</dbReference>
<comment type="catalytic activity">
    <reaction evidence="1 7">
        <text>L-glutamate = D-glutamate</text>
        <dbReference type="Rhea" id="RHEA:12813"/>
        <dbReference type="ChEBI" id="CHEBI:29985"/>
        <dbReference type="ChEBI" id="CHEBI:29986"/>
        <dbReference type="EC" id="5.1.1.3"/>
    </reaction>
</comment>
<keyword evidence="9" id="KW-1185">Reference proteome</keyword>
<dbReference type="NCBIfam" id="TIGR00067">
    <property type="entry name" value="glut_race"/>
    <property type="match status" value="1"/>
</dbReference>
<dbReference type="GO" id="GO:0009252">
    <property type="term" value="P:peptidoglycan biosynthetic process"/>
    <property type="evidence" value="ECO:0007669"/>
    <property type="project" value="UniProtKB-UniRule"/>
</dbReference>
<evidence type="ECO:0000256" key="5">
    <source>
        <dbReference type="ARBA" id="ARBA00023235"/>
    </source>
</evidence>
<evidence type="ECO:0000256" key="3">
    <source>
        <dbReference type="ARBA" id="ARBA00022960"/>
    </source>
</evidence>
<sequence>MKNAELLTAPIGLFDSGVGGTTIWKEINALMPNENTLFLADNKNAPYGEKTKEEIIALCDANTQFLLNHNAKIIVVACNTGTTNAIAYLRDKYKQVPFIGIEPAIKPAGLQSITKKIGVLATRRTLTSDLFAKTSEHLKQEEKIEIIEQVGEGLVDLIEAGQMESAKMTALLQKYLQPMVAEGIDYLVLGCTHYPYLLPQIQRLIPTSIKVIDSGYAVARQTRNILAQYHLLNEKQDHVATHKWVTNGNLEILKQFAEYKDEKKHSIEVLNFDRV</sequence>
<feature type="binding site" evidence="7">
    <location>
        <begin position="47"/>
        <end position="48"/>
    </location>
    <ligand>
        <name>substrate</name>
    </ligand>
</feature>
<dbReference type="PROSITE" id="PS00924">
    <property type="entry name" value="ASP_GLU_RACEMASE_2"/>
    <property type="match status" value="1"/>
</dbReference>
<dbReference type="InterPro" id="IPR033134">
    <property type="entry name" value="Asp/Glu_racemase_AS_2"/>
</dbReference>
<dbReference type="UniPathway" id="UPA00219"/>
<dbReference type="Gene3D" id="3.40.50.1860">
    <property type="match status" value="2"/>
</dbReference>
<evidence type="ECO:0000256" key="7">
    <source>
        <dbReference type="HAMAP-Rule" id="MF_00258"/>
    </source>
</evidence>
<dbReference type="HAMAP" id="MF_00258">
    <property type="entry name" value="Glu_racemase"/>
    <property type="match status" value="1"/>
</dbReference>
<keyword evidence="6 7" id="KW-0961">Cell wall biogenesis/degradation</keyword>
<evidence type="ECO:0000256" key="6">
    <source>
        <dbReference type="ARBA" id="ARBA00023316"/>
    </source>
</evidence>
<feature type="binding site" evidence="7">
    <location>
        <begin position="79"/>
        <end position="80"/>
    </location>
    <ligand>
        <name>substrate</name>
    </ligand>
</feature>
<feature type="binding site" evidence="7">
    <location>
        <begin position="15"/>
        <end position="16"/>
    </location>
    <ligand>
        <name>substrate</name>
    </ligand>
</feature>
<dbReference type="GO" id="GO:0008881">
    <property type="term" value="F:glutamate racemase activity"/>
    <property type="evidence" value="ECO:0007669"/>
    <property type="project" value="UniProtKB-UniRule"/>
</dbReference>